<evidence type="ECO:0000313" key="3">
    <source>
        <dbReference type="EMBL" id="OBA23100.1"/>
    </source>
</evidence>
<dbReference type="GO" id="GO:0030445">
    <property type="term" value="C:yeast-form cell wall"/>
    <property type="evidence" value="ECO:0007669"/>
    <property type="project" value="TreeGrafter"/>
</dbReference>
<accession>A0A1A0HGI0</accession>
<dbReference type="InterPro" id="IPR018871">
    <property type="entry name" value="GLEYA_adhesin_domain"/>
</dbReference>
<dbReference type="STRING" id="869754.A0A1A0HGI0"/>
<proteinExistence type="predicted"/>
<dbReference type="GO" id="GO:0030448">
    <property type="term" value="P:hyphal growth"/>
    <property type="evidence" value="ECO:0007669"/>
    <property type="project" value="TreeGrafter"/>
</dbReference>
<dbReference type="GO" id="GO:0009986">
    <property type="term" value="C:cell surface"/>
    <property type="evidence" value="ECO:0007669"/>
    <property type="project" value="TreeGrafter"/>
</dbReference>
<dbReference type="Proteomes" id="UP000092555">
    <property type="component" value="Unassembled WGS sequence"/>
</dbReference>
<dbReference type="Gene3D" id="2.60.120.1560">
    <property type="match status" value="1"/>
</dbReference>
<gene>
    <name evidence="3" type="ORF">METBIDRAFT_9412</name>
</gene>
<evidence type="ECO:0000313" key="4">
    <source>
        <dbReference type="Proteomes" id="UP000092555"/>
    </source>
</evidence>
<dbReference type="GO" id="GO:0098609">
    <property type="term" value="P:cell-cell adhesion"/>
    <property type="evidence" value="ECO:0007669"/>
    <property type="project" value="TreeGrafter"/>
</dbReference>
<dbReference type="GeneID" id="30032358"/>
<dbReference type="InterPro" id="IPR037524">
    <property type="entry name" value="PA14/GLEYA"/>
</dbReference>
<sequence>MPEGDEYSLLTYTMLDTPSCIYAAGMGCIFFGYGGQSRSSAANPDLTCTQIHTNGRIQLTKAERQQSFDQIPEALFSISRNLIKRISQICSDLLRVSEYRLIYNLNCGFLNVLASDGILLECVNLVNVLASVSIPDANSPRSPKQDLAFQKAYAYCMALTESFCTLSIPARNSFYEQLGKFISTESHYKFKHCRYLQEKFLNQYARMLHLFLYFAASLVGVVSATSGCTPTEVGAEGFDARFYTYGLRDNKGWDEDFFSSTYKTTLLKTVTGVTSINFQYSDQPDRVLLRNTIYGYDTTISNYTLELSGFYKAAESGTYSFKLAADNGASLQFGSGQSCCNDASGSVSGDFNINTLGPYGGGGNTAVNVNTASFTLTKGIYYPVKIVMFNWLGNTGIDLQVTDPSGDTITDFGSQVFQATFANSKCYTTVTSVWSKTFTSTTTETGKLTDTVVVEVPKKTTTITSTWTNSFESTTTAIGKLTDTVIVEVPHVTTTVTSIWNKNYATTTTATGKLTDTVIVEIPHETVTVTSTWTENYATTSTVTGSLTDTVVVDVPKTTVGKTRTTSTATGSLTDTVVVGVPHETVTVTSTWTKNYATTTTVTGSLTDTVVVDVPKTTVAVESSSVAPSSVVIESSSTVPAVESSSVATSSVVIESSSTVPAVKSSSAMHSSSSIMPYSSGGWNMSYTVHTLSSLLETDVRSSIDYTTTLTGASSVNSAAPSTSVVVAESSAAPSTSVVVAESSAAPSTSVVVAESSAAPSTSAVETESSAAPSTSVVETESGKNKVPVFTQTIYETKPGETEVAVSTYTVYGTESGETEVAVSTATVYETKSFETSSLSAEIESSTESVYCYRGVCVTSNAEEAQALTSTVPVLSAASTTSIAVVSSSTSTTAVPQPSQITILEGGASKKTALLFMIAFPVFALLF</sequence>
<reference evidence="3 4" key="1">
    <citation type="submission" date="2016-05" db="EMBL/GenBank/DDBJ databases">
        <title>Comparative genomics of biotechnologically important yeasts.</title>
        <authorList>
            <consortium name="DOE Joint Genome Institute"/>
            <person name="Riley R."/>
            <person name="Haridas S."/>
            <person name="Wolfe K.H."/>
            <person name="Lopes M.R."/>
            <person name="Hittinger C.T."/>
            <person name="Goker M."/>
            <person name="Salamov A."/>
            <person name="Wisecaver J."/>
            <person name="Long T.M."/>
            <person name="Aerts A.L."/>
            <person name="Barry K."/>
            <person name="Choi C."/>
            <person name="Clum A."/>
            <person name="Coughlan A.Y."/>
            <person name="Deshpande S."/>
            <person name="Douglass A.P."/>
            <person name="Hanson S.J."/>
            <person name="Klenk H.-P."/>
            <person name="LaButti K."/>
            <person name="Lapidus A."/>
            <person name="Lindquist E."/>
            <person name="Lipzen A."/>
            <person name="Meier-kolthoff J.P."/>
            <person name="Ohm R.A."/>
            <person name="Otillar R.P."/>
            <person name="Pangilinan J."/>
            <person name="Peng Y."/>
            <person name="Rokas A."/>
            <person name="Rosa C.A."/>
            <person name="Scheuner C."/>
            <person name="Sibirny A.A."/>
            <person name="Slot J.C."/>
            <person name="Stielow J.B."/>
            <person name="Sun H."/>
            <person name="Kurtzman C.P."/>
            <person name="Blackwell M."/>
            <person name="Grigoriev I.V."/>
            <person name="Jeffries T.W."/>
        </authorList>
    </citation>
    <scope>NUCLEOTIDE SEQUENCE [LARGE SCALE GENOMIC DNA]</scope>
    <source>
        <strain evidence="3 4">NRRL YB-4993</strain>
    </source>
</reference>
<feature type="region of interest" description="Disordered" evidence="1">
    <location>
        <begin position="758"/>
        <end position="779"/>
    </location>
</feature>
<organism evidence="3 4">
    <name type="scientific">Metschnikowia bicuspidata var. bicuspidata NRRL YB-4993</name>
    <dbReference type="NCBI Taxonomy" id="869754"/>
    <lineage>
        <taxon>Eukaryota</taxon>
        <taxon>Fungi</taxon>
        <taxon>Dikarya</taxon>
        <taxon>Ascomycota</taxon>
        <taxon>Saccharomycotina</taxon>
        <taxon>Pichiomycetes</taxon>
        <taxon>Metschnikowiaceae</taxon>
        <taxon>Metschnikowia</taxon>
    </lineage>
</organism>
<dbReference type="Pfam" id="PF05792">
    <property type="entry name" value="Candida_ALS"/>
    <property type="match status" value="5"/>
</dbReference>
<comment type="caution">
    <text evidence="3">The sequence shown here is derived from an EMBL/GenBank/DDBJ whole genome shotgun (WGS) entry which is preliminary data.</text>
</comment>
<dbReference type="RefSeq" id="XP_018713581.1">
    <property type="nucleotide sequence ID" value="XM_018859383.1"/>
</dbReference>
<dbReference type="PROSITE" id="PS51820">
    <property type="entry name" value="PA14"/>
    <property type="match status" value="1"/>
</dbReference>
<dbReference type="EMBL" id="LXTC01000001">
    <property type="protein sequence ID" value="OBA23100.1"/>
    <property type="molecule type" value="Genomic_DNA"/>
</dbReference>
<feature type="domain" description="PA14" evidence="2">
    <location>
        <begin position="248"/>
        <end position="415"/>
    </location>
</feature>
<dbReference type="GO" id="GO:1903561">
    <property type="term" value="C:extracellular vesicle"/>
    <property type="evidence" value="ECO:0007669"/>
    <property type="project" value="TreeGrafter"/>
</dbReference>
<dbReference type="InterPro" id="IPR033504">
    <property type="entry name" value="ALS"/>
</dbReference>
<evidence type="ECO:0000259" key="2">
    <source>
        <dbReference type="PROSITE" id="PS51820"/>
    </source>
</evidence>
<dbReference type="PANTHER" id="PTHR33793:SF2">
    <property type="entry name" value="AGGLUTININ-LIKE PROTEIN 6"/>
    <property type="match status" value="1"/>
</dbReference>
<name>A0A1A0HGI0_9ASCO</name>
<dbReference type="PANTHER" id="PTHR33793">
    <property type="entry name" value="ALPHA-AGGLUTININ"/>
    <property type="match status" value="1"/>
</dbReference>
<keyword evidence="4" id="KW-1185">Reference proteome</keyword>
<dbReference type="GO" id="GO:0030446">
    <property type="term" value="C:hyphal cell wall"/>
    <property type="evidence" value="ECO:0007669"/>
    <property type="project" value="TreeGrafter"/>
</dbReference>
<evidence type="ECO:0000256" key="1">
    <source>
        <dbReference type="SAM" id="MobiDB-lite"/>
    </source>
</evidence>
<dbReference type="Pfam" id="PF10528">
    <property type="entry name" value="GLEYA"/>
    <property type="match status" value="1"/>
</dbReference>
<dbReference type="OrthoDB" id="3996163at2759"/>
<dbReference type="InterPro" id="IPR008440">
    <property type="entry name" value="Agglutinin-like_ALS_rpt"/>
</dbReference>
<protein>
    <recommendedName>
        <fullName evidence="2">PA14 domain-containing protein</fullName>
    </recommendedName>
</protein>
<dbReference type="AlphaFoldDB" id="A0A1A0HGI0"/>
<dbReference type="SUPFAM" id="SSF56988">
    <property type="entry name" value="Anthrax protective antigen"/>
    <property type="match status" value="1"/>
</dbReference>